<dbReference type="EMBL" id="CP050898">
    <property type="protein sequence ID" value="QIX22598.1"/>
    <property type="molecule type" value="Genomic_DNA"/>
</dbReference>
<proteinExistence type="predicted"/>
<sequence>MSDMARPTSDIDLHTYEVQTHDEILALFGREVAVQDDDGFSFEIAKTAELEHEHS</sequence>
<gene>
    <name evidence="1" type="ORF">FOB41_16330</name>
</gene>
<dbReference type="Proteomes" id="UP000500870">
    <property type="component" value="Chromosome 1"/>
</dbReference>
<organism evidence="1 2">
    <name type="scientific">Agrobacterium pusense</name>
    <dbReference type="NCBI Taxonomy" id="648995"/>
    <lineage>
        <taxon>Bacteria</taxon>
        <taxon>Pseudomonadati</taxon>
        <taxon>Pseudomonadota</taxon>
        <taxon>Alphaproteobacteria</taxon>
        <taxon>Hyphomicrobiales</taxon>
        <taxon>Rhizobiaceae</taxon>
        <taxon>Rhizobium/Agrobacterium group</taxon>
        <taxon>Agrobacterium</taxon>
    </lineage>
</organism>
<dbReference type="RefSeq" id="WP_169692006.1">
    <property type="nucleotide sequence ID" value="NZ_CP050898.1"/>
</dbReference>
<dbReference type="AlphaFoldDB" id="A0A6H0ZPB4"/>
<evidence type="ECO:0000313" key="2">
    <source>
        <dbReference type="Proteomes" id="UP000500870"/>
    </source>
</evidence>
<accession>A0A6H0ZPB4</accession>
<name>A0A6H0ZPB4_9HYPH</name>
<evidence type="ECO:0000313" key="1">
    <source>
        <dbReference type="EMBL" id="QIX22598.1"/>
    </source>
</evidence>
<reference evidence="1 2" key="1">
    <citation type="submission" date="2020-04" db="EMBL/GenBank/DDBJ databases">
        <title>FDA dAtabase for Regulatory Grade micrObial Sequences (FDA-ARGOS): Supporting development and validation of Infectious Disease Dx tests.</title>
        <authorList>
            <person name="Sciortino C."/>
            <person name="Tallon L."/>
            <person name="Sadzewicz L."/>
            <person name="Vavikolanu K."/>
            <person name="Mehta A."/>
            <person name="Aluvathingal J."/>
            <person name="Nadendla S."/>
            <person name="Nandy P."/>
            <person name="Geyer C."/>
            <person name="Yan Y."/>
            <person name="Sichtig H."/>
        </authorList>
    </citation>
    <scope>NUCLEOTIDE SEQUENCE [LARGE SCALE GENOMIC DNA]</scope>
    <source>
        <strain evidence="1 2">FDAARGOS_633</strain>
    </source>
</reference>
<protein>
    <submittedName>
        <fullName evidence="1">Uncharacterized protein</fullName>
    </submittedName>
</protein>